<protein>
    <submittedName>
        <fullName evidence="2">Uncharacterized protein</fullName>
    </submittedName>
</protein>
<feature type="transmembrane region" description="Helical" evidence="1">
    <location>
        <begin position="221"/>
        <end position="243"/>
    </location>
</feature>
<feature type="transmembrane region" description="Helical" evidence="1">
    <location>
        <begin position="124"/>
        <end position="148"/>
    </location>
</feature>
<feature type="transmembrane region" description="Helical" evidence="1">
    <location>
        <begin position="79"/>
        <end position="104"/>
    </location>
</feature>
<feature type="transmembrane region" description="Helical" evidence="1">
    <location>
        <begin position="34"/>
        <end position="58"/>
    </location>
</feature>
<feature type="transmembrane region" description="Helical" evidence="1">
    <location>
        <begin position="179"/>
        <end position="201"/>
    </location>
</feature>
<gene>
    <name evidence="2" type="ORF">KDL01_24565</name>
</gene>
<comment type="caution">
    <text evidence="2">The sequence shown here is derived from an EMBL/GenBank/DDBJ whole genome shotgun (WGS) entry which is preliminary data.</text>
</comment>
<evidence type="ECO:0000313" key="2">
    <source>
        <dbReference type="EMBL" id="MBR7836474.1"/>
    </source>
</evidence>
<dbReference type="AlphaFoldDB" id="A0A941IQP4"/>
<dbReference type="Proteomes" id="UP000675781">
    <property type="component" value="Unassembled WGS sequence"/>
</dbReference>
<dbReference type="EMBL" id="JAGSOG010000144">
    <property type="protein sequence ID" value="MBR7836474.1"/>
    <property type="molecule type" value="Genomic_DNA"/>
</dbReference>
<dbReference type="RefSeq" id="WP_212530952.1">
    <property type="nucleotide sequence ID" value="NZ_JAGSOG010000144.1"/>
</dbReference>
<keyword evidence="1" id="KW-0812">Transmembrane</keyword>
<name>A0A941IQP4_9ACTN</name>
<keyword evidence="1" id="KW-0472">Membrane</keyword>
<accession>A0A941IQP4</accession>
<keyword evidence="3" id="KW-1185">Reference proteome</keyword>
<keyword evidence="1" id="KW-1133">Transmembrane helix</keyword>
<sequence length="260" mass="25485">MTAAAAALCIAGLDQAHTSGLAAGGGVDFYTACAPLLASTLASVVTLALGPPVLRLLLRWSRRRRGAILLLGLGRIARTPAPAAVTVFILTLALSTADLTLALHRTPGGAATQTSATQPLAQPSASYLAALAAAALAAGCLIVALAAFGEAAQRRASTARLTVTGMTAGQGHGVMLVELAAPVLLAVVGGTLTAFALPWAVRPALSAVLGGSGTRLSPATFAAPVSALIPLALAAGLLGAALARRGAAGALRLGDQAQGD</sequence>
<proteinExistence type="predicted"/>
<organism evidence="2 3">
    <name type="scientific">Actinospica durhamensis</name>
    <dbReference type="NCBI Taxonomy" id="1508375"/>
    <lineage>
        <taxon>Bacteria</taxon>
        <taxon>Bacillati</taxon>
        <taxon>Actinomycetota</taxon>
        <taxon>Actinomycetes</taxon>
        <taxon>Catenulisporales</taxon>
        <taxon>Actinospicaceae</taxon>
        <taxon>Actinospica</taxon>
    </lineage>
</organism>
<reference evidence="2" key="1">
    <citation type="submission" date="2021-04" db="EMBL/GenBank/DDBJ databases">
        <title>Genome based classification of Actinospica acidithermotolerans sp. nov., an actinobacterium isolated from an Indonesian hot spring.</title>
        <authorList>
            <person name="Kusuma A.B."/>
            <person name="Putra K.E."/>
            <person name="Nafisah S."/>
            <person name="Loh J."/>
            <person name="Nouioui I."/>
            <person name="Goodfellow M."/>
        </authorList>
    </citation>
    <scope>NUCLEOTIDE SEQUENCE</scope>
    <source>
        <strain evidence="2">CSCA 57</strain>
    </source>
</reference>
<evidence type="ECO:0000313" key="3">
    <source>
        <dbReference type="Proteomes" id="UP000675781"/>
    </source>
</evidence>
<evidence type="ECO:0000256" key="1">
    <source>
        <dbReference type="SAM" id="Phobius"/>
    </source>
</evidence>